<accession>A0A3M7G937</accession>
<dbReference type="Proteomes" id="UP000269539">
    <property type="component" value="Unassembled WGS sequence"/>
</dbReference>
<organism evidence="2 3">
    <name type="scientific">Hortaea werneckii</name>
    <name type="common">Black yeast</name>
    <name type="synonym">Cladosporium werneckii</name>
    <dbReference type="NCBI Taxonomy" id="91943"/>
    <lineage>
        <taxon>Eukaryota</taxon>
        <taxon>Fungi</taxon>
        <taxon>Dikarya</taxon>
        <taxon>Ascomycota</taxon>
        <taxon>Pezizomycotina</taxon>
        <taxon>Dothideomycetes</taxon>
        <taxon>Dothideomycetidae</taxon>
        <taxon>Mycosphaerellales</taxon>
        <taxon>Teratosphaeriaceae</taxon>
        <taxon>Hortaea</taxon>
    </lineage>
</organism>
<evidence type="ECO:0000313" key="2">
    <source>
        <dbReference type="EMBL" id="RMY97680.1"/>
    </source>
</evidence>
<dbReference type="AlphaFoldDB" id="A0A3M7G937"/>
<gene>
    <name evidence="2" type="ORF">D0864_04682</name>
</gene>
<protein>
    <submittedName>
        <fullName evidence="2">Uncharacterized protein</fullName>
    </submittedName>
</protein>
<reference evidence="2 3" key="1">
    <citation type="journal article" date="2018" name="BMC Genomics">
        <title>Genomic evidence for intraspecific hybridization in a clonal and extremely halotolerant yeast.</title>
        <authorList>
            <person name="Gostincar C."/>
            <person name="Stajich J.E."/>
            <person name="Zupancic J."/>
            <person name="Zalar P."/>
            <person name="Gunde-Cimerman N."/>
        </authorList>
    </citation>
    <scope>NUCLEOTIDE SEQUENCE [LARGE SCALE GENOMIC DNA]</scope>
    <source>
        <strain evidence="2 3">EXF-10513</strain>
    </source>
</reference>
<evidence type="ECO:0000256" key="1">
    <source>
        <dbReference type="SAM" id="MobiDB-lite"/>
    </source>
</evidence>
<proteinExistence type="predicted"/>
<dbReference type="VEuPathDB" id="FungiDB:BTJ68_06587"/>
<dbReference type="Pfam" id="PF13376">
    <property type="entry name" value="OmdA"/>
    <property type="match status" value="1"/>
</dbReference>
<sequence length="292" mass="32515">MASAQLPSVKVADKAAWARWLAQRSTTSHGIWLTVAKPKAHTTHPLTSLTYADALDEALCWGWIDSRGKRVDETTMTYRFTPRTAKGTWSKRNVAIVERLMAEKRMHPPGLATIEAAKADGRWAQAYDQANIEPPADLVEAIEADQNAKAMWDVLTKTNRFLICMRLQSLKTAEGRRKNIASWVEKLAQGKTPQPQKKRPEYEDASLADTTPKAAAFPAARPSSRRASRTSIKDDPKSGSQCMTVSVRFYYTTPKRTSSPEKILYIRSLKLPFARASPTCLSVGHPGHFSAF</sequence>
<dbReference type="EMBL" id="QWIO01000410">
    <property type="protein sequence ID" value="RMY97680.1"/>
    <property type="molecule type" value="Genomic_DNA"/>
</dbReference>
<name>A0A3M7G937_HORWE</name>
<evidence type="ECO:0000313" key="3">
    <source>
        <dbReference type="Proteomes" id="UP000269539"/>
    </source>
</evidence>
<comment type="caution">
    <text evidence="2">The sequence shown here is derived from an EMBL/GenBank/DDBJ whole genome shotgun (WGS) entry which is preliminary data.</text>
</comment>
<feature type="compositionally biased region" description="Low complexity" evidence="1">
    <location>
        <begin position="208"/>
        <end position="222"/>
    </location>
</feature>
<feature type="region of interest" description="Disordered" evidence="1">
    <location>
        <begin position="185"/>
        <end position="240"/>
    </location>
</feature>